<dbReference type="InterPro" id="IPR014043">
    <property type="entry name" value="Acyl_transferase_dom"/>
</dbReference>
<feature type="domain" description="Enoyl reductase (ER)" evidence="2">
    <location>
        <begin position="1051"/>
        <end position="1366"/>
    </location>
</feature>
<dbReference type="InterPro" id="IPR020843">
    <property type="entry name" value="ER"/>
</dbReference>
<evidence type="ECO:0000259" key="2">
    <source>
        <dbReference type="SMART" id="SM00829"/>
    </source>
</evidence>
<dbReference type="Pfam" id="PF00698">
    <property type="entry name" value="Acyl_transf_1"/>
    <property type="match status" value="1"/>
</dbReference>
<dbReference type="CDD" id="cd05195">
    <property type="entry name" value="enoyl_red"/>
    <property type="match status" value="1"/>
</dbReference>
<dbReference type="PANTHER" id="PTHR43775:SF23">
    <property type="entry name" value="FATTY ACID SYNTHASE 3"/>
    <property type="match status" value="1"/>
</dbReference>
<dbReference type="GO" id="GO:0016491">
    <property type="term" value="F:oxidoreductase activity"/>
    <property type="evidence" value="ECO:0007669"/>
    <property type="project" value="InterPro"/>
</dbReference>
<keyword evidence="4" id="KW-1185">Reference proteome</keyword>
<dbReference type="InterPro" id="IPR032821">
    <property type="entry name" value="PKS_assoc"/>
</dbReference>
<comment type="caution">
    <text evidence="3">The sequence shown here is derived from an EMBL/GenBank/DDBJ whole genome shotgun (WGS) entry which is preliminary data.</text>
</comment>
<dbReference type="SMART" id="SM00827">
    <property type="entry name" value="PKS_AT"/>
    <property type="match status" value="1"/>
</dbReference>
<sequence length="1474" mass="164674">MVGSVMSNIGYGEAASGISAVTKVLLGYHKGLLASNLHYETPRQDVDAIRDGRLRILTDHARFGRTYAAVNGMSVTGVNAHVLLHGYYKPKDLGRYKCDIPRLVTISGRHESAVKKIMDDLKSRPVDPEELALLHNVYKTKITGHVARGFVILDTKADSTVSLHEKVDYFNDSKRPLWFVYSGMGSQWVGMGTQLMRIPVFAAAIERCDRVLAPQGINIVDIITSEDKTTFDNILHSFVGIAAIQIGLTDVLHAIGIVPDKIIGHSVGELGCAYADGCLTAEEMILSAYSRGLVSVQTPFIRGSMAAVGLGYHQISKMCPPEIEVACHNSSESSTISGPADVMREFVSALSAKKIFAKEVPCSNIAYHSRYIAEAGPALLQRLKEVIKTPRARSERWVSTSVPQDRWNEPIAELSSAEYHTNNLLSSVLFEETSALIPPNAVLVEIAPHGLLQAILKRSLPESCCNIALTRRGHPDNAYLVLEALGKLYMEGYTPKIEALYPKVEFPVSTSTPMLSHTVEWAHEEKWSLPLYTSADRISASSCTFVLNVFDEEYSYLRGNVVKGKMVYPFAAALVAVWDTLAMFVGVPKKQMSVEFRDVHLFAQPVLHEQRQLRLSVDLHRGTGRFEVMDDNSKVATGFIYNKHVTFLPEPKTNDVMDLTSEDIYTLLNIKNYSYSGDFRSIHGANLSMTEALMLWRDNWVTLIDGLLQLNVLKQAHDGVSVPKQIGCLSIDVIEHNKHKMDVDGETVMRAGVYDVYNYTRCGGVAIMHLKLRNLPVESEDNFALKALQFVPRTCHNLDFVSTLHVYLQIVAENVNRNYVNIVSLVTYNKDAKIFKEIKNALTDLININFKYDEINIQEIKENMDNALADVDLVLLHDLSTDDNICQLLYRKLRQNSFVVSEEDNTLGKRIRPSAVYRTVSVSGELQLVQWRPLRVSSNRSAVSVYSASDIPLLTATRRAMQPEAQLQVLTSQPPPQGLKDLIRTWRTEPVRNQVSLVVMESETTDELMDTDVQLAFNVWNKGQWGGAYYVPLQEKYESGTRAMLESARIGDIESLHWVQAREPLSDGVKVNVHYAALNTVDVLKATGRTPFGNENESSNHGGYGMDFSGVTESGARVMGVVSGGACSSEVRAAPELLWPVPEHWTLEDAATVPLPYLSAFYCFLHNITRDGLVDKPDEYTLLVHGGAGAVGQAAISIGLGLEYEVFTTVSDVTKKQFLMRLFPQLKEENIGNSRDNSFGDLVLRATNGKGCYIVINNVRGDLKNVSLQCCRASGTTYDMSQLSHQENYMLPMSYLTRARSYVSVDISSVINNWIIKDIKMLHAMVSEGIVRGYVRPLSRVSYAPHAAPRALRLLAASAHRGRVLLHLRDTRLHVLPRISCKPDEVQLILSDRSSLGLHLADRLISRGAKKLHVHCASLAPHLRYKLRWFVFKKEKLKHLGLEQLYVKRLQMFDQARYLGIMQLKHIKYHKVKF</sequence>
<dbReference type="Pfam" id="PF16197">
    <property type="entry name" value="KAsynt_C_assoc"/>
    <property type="match status" value="1"/>
</dbReference>
<reference evidence="3" key="2">
    <citation type="submission" date="2020-12" db="EMBL/GenBank/DDBJ databases">
        <authorList>
            <person name="Kanost M."/>
        </authorList>
    </citation>
    <scope>NUCLEOTIDE SEQUENCE</scope>
</reference>
<evidence type="ECO:0000313" key="3">
    <source>
        <dbReference type="EMBL" id="KAG6460463.1"/>
    </source>
</evidence>
<dbReference type="GO" id="GO:0004312">
    <property type="term" value="F:fatty acid synthase activity"/>
    <property type="evidence" value="ECO:0007669"/>
    <property type="project" value="TreeGrafter"/>
</dbReference>
<evidence type="ECO:0000259" key="1">
    <source>
        <dbReference type="SMART" id="SM00827"/>
    </source>
</evidence>
<proteinExistence type="predicted"/>
<dbReference type="GO" id="GO:0006633">
    <property type="term" value="P:fatty acid biosynthetic process"/>
    <property type="evidence" value="ECO:0007669"/>
    <property type="project" value="TreeGrafter"/>
</dbReference>
<organism evidence="3 4">
    <name type="scientific">Manduca sexta</name>
    <name type="common">Tobacco hawkmoth</name>
    <name type="synonym">Tobacco hornworm</name>
    <dbReference type="NCBI Taxonomy" id="7130"/>
    <lineage>
        <taxon>Eukaryota</taxon>
        <taxon>Metazoa</taxon>
        <taxon>Ecdysozoa</taxon>
        <taxon>Arthropoda</taxon>
        <taxon>Hexapoda</taxon>
        <taxon>Insecta</taxon>
        <taxon>Pterygota</taxon>
        <taxon>Neoptera</taxon>
        <taxon>Endopterygota</taxon>
        <taxon>Lepidoptera</taxon>
        <taxon>Glossata</taxon>
        <taxon>Ditrysia</taxon>
        <taxon>Bombycoidea</taxon>
        <taxon>Sphingidae</taxon>
        <taxon>Sphinginae</taxon>
        <taxon>Sphingini</taxon>
        <taxon>Manduca</taxon>
    </lineage>
</organism>
<dbReference type="EMBL" id="JH668673">
    <property type="protein sequence ID" value="KAG6460463.1"/>
    <property type="molecule type" value="Genomic_DNA"/>
</dbReference>
<name>A0A921ZNE4_MANSE</name>
<dbReference type="PANTHER" id="PTHR43775">
    <property type="entry name" value="FATTY ACID SYNTHASE"/>
    <property type="match status" value="1"/>
</dbReference>
<evidence type="ECO:0000313" key="4">
    <source>
        <dbReference type="Proteomes" id="UP000791440"/>
    </source>
</evidence>
<evidence type="ECO:0008006" key="5">
    <source>
        <dbReference type="Google" id="ProtNLM"/>
    </source>
</evidence>
<dbReference type="InterPro" id="IPR050091">
    <property type="entry name" value="PKS_NRPS_Biosynth_Enz"/>
</dbReference>
<gene>
    <name evidence="3" type="ORF">O3G_MSEX011997</name>
</gene>
<feature type="domain" description="Malonyl-CoA:ACP transacylase (MAT)" evidence="1">
    <location>
        <begin position="180"/>
        <end position="474"/>
    </location>
</feature>
<dbReference type="SMART" id="SM00829">
    <property type="entry name" value="PKS_ER"/>
    <property type="match status" value="1"/>
</dbReference>
<dbReference type="Proteomes" id="UP000791440">
    <property type="component" value="Unassembled WGS sequence"/>
</dbReference>
<reference evidence="3" key="1">
    <citation type="journal article" date="2016" name="Insect Biochem. Mol. Biol.">
        <title>Multifaceted biological insights from a draft genome sequence of the tobacco hornworm moth, Manduca sexta.</title>
        <authorList>
            <person name="Kanost M.R."/>
            <person name="Arrese E.L."/>
            <person name="Cao X."/>
            <person name="Chen Y.R."/>
            <person name="Chellapilla S."/>
            <person name="Goldsmith M.R."/>
            <person name="Grosse-Wilde E."/>
            <person name="Heckel D.G."/>
            <person name="Herndon N."/>
            <person name="Jiang H."/>
            <person name="Papanicolaou A."/>
            <person name="Qu J."/>
            <person name="Soulages J.L."/>
            <person name="Vogel H."/>
            <person name="Walters J."/>
            <person name="Waterhouse R.M."/>
            <person name="Ahn S.J."/>
            <person name="Almeida F.C."/>
            <person name="An C."/>
            <person name="Aqrawi P."/>
            <person name="Bretschneider A."/>
            <person name="Bryant W.B."/>
            <person name="Bucks S."/>
            <person name="Chao H."/>
            <person name="Chevignon G."/>
            <person name="Christen J.M."/>
            <person name="Clarke D.F."/>
            <person name="Dittmer N.T."/>
            <person name="Ferguson L.C.F."/>
            <person name="Garavelou S."/>
            <person name="Gordon K.H.J."/>
            <person name="Gunaratna R.T."/>
            <person name="Han Y."/>
            <person name="Hauser F."/>
            <person name="He Y."/>
            <person name="Heidel-Fischer H."/>
            <person name="Hirsh A."/>
            <person name="Hu Y."/>
            <person name="Jiang H."/>
            <person name="Kalra D."/>
            <person name="Klinner C."/>
            <person name="Konig C."/>
            <person name="Kovar C."/>
            <person name="Kroll A.R."/>
            <person name="Kuwar S.S."/>
            <person name="Lee S.L."/>
            <person name="Lehman R."/>
            <person name="Li K."/>
            <person name="Li Z."/>
            <person name="Liang H."/>
            <person name="Lovelace S."/>
            <person name="Lu Z."/>
            <person name="Mansfield J.H."/>
            <person name="McCulloch K.J."/>
            <person name="Mathew T."/>
            <person name="Morton B."/>
            <person name="Muzny D.M."/>
            <person name="Neunemann D."/>
            <person name="Ongeri F."/>
            <person name="Pauchet Y."/>
            <person name="Pu L.L."/>
            <person name="Pyrousis I."/>
            <person name="Rao X.J."/>
            <person name="Redding A."/>
            <person name="Roesel C."/>
            <person name="Sanchez-Gracia A."/>
            <person name="Schaack S."/>
            <person name="Shukla A."/>
            <person name="Tetreau G."/>
            <person name="Wang Y."/>
            <person name="Xiong G.H."/>
            <person name="Traut W."/>
            <person name="Walsh T.K."/>
            <person name="Worley K.C."/>
            <person name="Wu D."/>
            <person name="Wu W."/>
            <person name="Wu Y.Q."/>
            <person name="Zhang X."/>
            <person name="Zou Z."/>
            <person name="Zucker H."/>
            <person name="Briscoe A.D."/>
            <person name="Burmester T."/>
            <person name="Clem R.J."/>
            <person name="Feyereisen R."/>
            <person name="Grimmelikhuijzen C.J.P."/>
            <person name="Hamodrakas S.J."/>
            <person name="Hansson B.S."/>
            <person name="Huguet E."/>
            <person name="Jermiin L.S."/>
            <person name="Lan Q."/>
            <person name="Lehman H.K."/>
            <person name="Lorenzen M."/>
            <person name="Merzendorfer H."/>
            <person name="Michalopoulos I."/>
            <person name="Morton D.B."/>
            <person name="Muthukrishnan S."/>
            <person name="Oakeshott J.G."/>
            <person name="Palmer W."/>
            <person name="Park Y."/>
            <person name="Passarelli A.L."/>
            <person name="Rozas J."/>
            <person name="Schwartz L.M."/>
            <person name="Smith W."/>
            <person name="Southgate A."/>
            <person name="Vilcinskas A."/>
            <person name="Vogt R."/>
            <person name="Wang P."/>
            <person name="Werren J."/>
            <person name="Yu X.Q."/>
            <person name="Zhou J.J."/>
            <person name="Brown S.J."/>
            <person name="Scherer S.E."/>
            <person name="Richards S."/>
            <person name="Blissard G.W."/>
        </authorList>
    </citation>
    <scope>NUCLEOTIDE SEQUENCE</scope>
</reference>
<accession>A0A921ZNE4</accession>
<protein>
    <recommendedName>
        <fullName evidence="5">Fatty acid synthase</fullName>
    </recommendedName>
</protein>